<accession>A0A8H7ZQI9</accession>
<comment type="caution">
    <text evidence="2">The sequence shown here is derived from an EMBL/GenBank/DDBJ whole genome shotgun (WGS) entry which is preliminary data.</text>
</comment>
<feature type="compositionally biased region" description="Basic and acidic residues" evidence="1">
    <location>
        <begin position="133"/>
        <end position="144"/>
    </location>
</feature>
<feature type="region of interest" description="Disordered" evidence="1">
    <location>
        <begin position="25"/>
        <end position="165"/>
    </location>
</feature>
<keyword evidence="3" id="KW-1185">Reference proteome</keyword>
<organism evidence="2 3">
    <name type="scientific">Olpidium bornovanus</name>
    <dbReference type="NCBI Taxonomy" id="278681"/>
    <lineage>
        <taxon>Eukaryota</taxon>
        <taxon>Fungi</taxon>
        <taxon>Fungi incertae sedis</taxon>
        <taxon>Olpidiomycota</taxon>
        <taxon>Olpidiomycotina</taxon>
        <taxon>Olpidiomycetes</taxon>
        <taxon>Olpidiales</taxon>
        <taxon>Olpidiaceae</taxon>
        <taxon>Olpidium</taxon>
    </lineage>
</organism>
<evidence type="ECO:0000313" key="3">
    <source>
        <dbReference type="Proteomes" id="UP000673691"/>
    </source>
</evidence>
<feature type="compositionally biased region" description="Low complexity" evidence="1">
    <location>
        <begin position="58"/>
        <end position="71"/>
    </location>
</feature>
<feature type="compositionally biased region" description="Polar residues" evidence="1">
    <location>
        <begin position="115"/>
        <end position="126"/>
    </location>
</feature>
<feature type="compositionally biased region" description="Polar residues" evidence="1">
    <location>
        <begin position="41"/>
        <end position="52"/>
    </location>
</feature>
<dbReference type="Proteomes" id="UP000673691">
    <property type="component" value="Unassembled WGS sequence"/>
</dbReference>
<name>A0A8H7ZQI9_9FUNG</name>
<proteinExistence type="predicted"/>
<gene>
    <name evidence="2" type="ORF">BJ554DRAFT_2738</name>
</gene>
<evidence type="ECO:0000256" key="1">
    <source>
        <dbReference type="SAM" id="MobiDB-lite"/>
    </source>
</evidence>
<feature type="compositionally biased region" description="Basic and acidic residues" evidence="1">
    <location>
        <begin position="181"/>
        <end position="195"/>
    </location>
</feature>
<dbReference type="EMBL" id="JAEFCI010010311">
    <property type="protein sequence ID" value="KAG5457292.1"/>
    <property type="molecule type" value="Genomic_DNA"/>
</dbReference>
<feature type="compositionally biased region" description="Low complexity" evidence="1">
    <location>
        <begin position="79"/>
        <end position="93"/>
    </location>
</feature>
<protein>
    <submittedName>
        <fullName evidence="2">Uncharacterized protein</fullName>
    </submittedName>
</protein>
<reference evidence="2 3" key="1">
    <citation type="journal article" name="Sci. Rep.">
        <title>Genome-scale phylogenetic analyses confirm Olpidium as the closest living zoosporic fungus to the non-flagellated, terrestrial fungi.</title>
        <authorList>
            <person name="Chang Y."/>
            <person name="Rochon D."/>
            <person name="Sekimoto S."/>
            <person name="Wang Y."/>
            <person name="Chovatia M."/>
            <person name="Sandor L."/>
            <person name="Salamov A."/>
            <person name="Grigoriev I.V."/>
            <person name="Stajich J.E."/>
            <person name="Spatafora J.W."/>
        </authorList>
    </citation>
    <scope>NUCLEOTIDE SEQUENCE [LARGE SCALE GENOMIC DNA]</scope>
    <source>
        <strain evidence="2">S191</strain>
    </source>
</reference>
<sequence length="383" mass="40441">MSARRPETTLVAEVDDFKAFLRATRDSSAATPRDSPEHDNNLNSLAQKQPNPTHAAYPSAAANGSTVAAAPPAGPPTAAPASSNTVAADADAAPPVPPPFLPDRPAAVSAPPLTGPSQTPTPNQKYQPAPRTSEPHGPKPRDVEELGFPARRREGQGAPSAHDALGENADGLLARCQHLTESGDGRDVKNADPRRANGTPARSYPPEPVGVAVLVSAASTASASRGISANAPSMLLDNVTGTALCVTPLSKLTRSHLPEIRDPLSFSSSLGAVGEPSLQSSDELRSVEQELRYFATKRRVLIQAGVVQGFRESAEKVSSQLVQAVELLTAYQEELRALEIERGETDTADELFDSPVIPGLEPFDPAHGIDILNYLDDVERKFM</sequence>
<dbReference type="AlphaFoldDB" id="A0A8H7ZQI9"/>
<feature type="non-terminal residue" evidence="2">
    <location>
        <position position="383"/>
    </location>
</feature>
<feature type="region of interest" description="Disordered" evidence="1">
    <location>
        <begin position="180"/>
        <end position="205"/>
    </location>
</feature>
<evidence type="ECO:0000313" key="2">
    <source>
        <dbReference type="EMBL" id="KAG5457292.1"/>
    </source>
</evidence>